<comment type="caution">
    <text evidence="1">The sequence shown here is derived from an EMBL/GenBank/DDBJ whole genome shotgun (WGS) entry which is preliminary data.</text>
</comment>
<reference evidence="1" key="1">
    <citation type="journal article" date="2014" name="Int. J. Syst. Evol. Microbiol.">
        <title>Complete genome sequence of Corynebacterium casei LMG S-19264T (=DSM 44701T), isolated from a smear-ripened cheese.</title>
        <authorList>
            <consortium name="US DOE Joint Genome Institute (JGI-PGF)"/>
            <person name="Walter F."/>
            <person name="Albersmeier A."/>
            <person name="Kalinowski J."/>
            <person name="Ruckert C."/>
        </authorList>
    </citation>
    <scope>NUCLEOTIDE SEQUENCE</scope>
    <source>
        <strain evidence="1">CGMCC 1.15880</strain>
    </source>
</reference>
<sequence>MEGGSEGQGAFVKKMSFRHLFLKLSQNPQNSDMQIRPQLASENPLGQSFAYQCRFAGGPNAELPIFSSLSDTNLTLAWRFAGIILNIYWL</sequence>
<dbReference type="EMBL" id="BMKA01000012">
    <property type="protein sequence ID" value="GGA33878.1"/>
    <property type="molecule type" value="Genomic_DNA"/>
</dbReference>
<evidence type="ECO:0000313" key="2">
    <source>
        <dbReference type="Proteomes" id="UP000628017"/>
    </source>
</evidence>
<dbReference type="Proteomes" id="UP000628017">
    <property type="component" value="Unassembled WGS sequence"/>
</dbReference>
<protein>
    <submittedName>
        <fullName evidence="1">Uncharacterized protein</fullName>
    </submittedName>
</protein>
<reference evidence="1" key="2">
    <citation type="submission" date="2020-09" db="EMBL/GenBank/DDBJ databases">
        <authorList>
            <person name="Sun Q."/>
            <person name="Zhou Y."/>
        </authorList>
    </citation>
    <scope>NUCLEOTIDE SEQUENCE</scope>
    <source>
        <strain evidence="1">CGMCC 1.15880</strain>
    </source>
</reference>
<keyword evidence="2" id="KW-1185">Reference proteome</keyword>
<gene>
    <name evidence="1" type="ORF">GCM10011498_38850</name>
</gene>
<dbReference type="AlphaFoldDB" id="A0A916R488"/>
<organism evidence="1 2">
    <name type="scientific">Neptunicoccus cionae</name>
    <dbReference type="NCBI Taxonomy" id="2035344"/>
    <lineage>
        <taxon>Bacteria</taxon>
        <taxon>Pseudomonadati</taxon>
        <taxon>Pseudomonadota</taxon>
        <taxon>Alphaproteobacteria</taxon>
        <taxon>Rhodobacterales</taxon>
        <taxon>Paracoccaceae</taxon>
        <taxon>Neptunicoccus</taxon>
    </lineage>
</organism>
<name>A0A916R488_9RHOB</name>
<evidence type="ECO:0000313" key="1">
    <source>
        <dbReference type="EMBL" id="GGA33878.1"/>
    </source>
</evidence>
<proteinExistence type="predicted"/>
<accession>A0A916R488</accession>